<dbReference type="CDD" id="cd08233">
    <property type="entry name" value="butanediol_DH_like"/>
    <property type="match status" value="1"/>
</dbReference>
<dbReference type="PANTHER" id="PTHR43161:SF23">
    <property type="entry name" value="(R,R)-BUTANEDIOL DEHYDROGENASE-RELATED"/>
    <property type="match status" value="1"/>
</dbReference>
<sequence>MKAARFYASEDIRIEEVNAPEASDEKALVQVEWCGICGSDLNEYVHGPMAIPHAGPHPLTGDILPVTLGHEVSGRIIQAPLTSSLSPGQAVIIDPRFYCSSCTACTSSVTNCCQSLGFLGLSGGGGGFSEKVAVPPAMLHPIPDNIDMATATLIEPLAVAWHGVRCSGVQDFKGLPILVVGGGPVGVAIVFVLRAWGADRIYVSETARRRREFLQDLVQATFDPIEVNVGSECKNLTNGSGVGMVFDCAGSQQGLEAASDGLRFHGLYINLAVPKSPISLPVQYFMFKELTYKAFLAYDDADFKATVTAFVEGKFAGVERMITRRIALEELVDKGFRTLLQNADEHIKIVATAGELPPTKPTL</sequence>
<keyword evidence="5" id="KW-0560">Oxidoreductase</keyword>
<dbReference type="GO" id="GO:0000721">
    <property type="term" value="F:(R,R)-butanediol dehydrogenase activity"/>
    <property type="evidence" value="ECO:0007669"/>
    <property type="project" value="TreeGrafter"/>
</dbReference>
<name>A0A1F8ADU9_9EURO</name>
<dbReference type="InterPro" id="IPR013149">
    <property type="entry name" value="ADH-like_C"/>
</dbReference>
<reference evidence="7 8" key="1">
    <citation type="journal article" date="2016" name="Genome Biol. Evol.">
        <title>Draft genome sequence of an aflatoxigenic Aspergillus species, A. bombycis.</title>
        <authorList>
            <person name="Moore G.G."/>
            <person name="Mack B.M."/>
            <person name="Beltz S.B."/>
            <person name="Gilbert M.K."/>
        </authorList>
    </citation>
    <scope>NUCLEOTIDE SEQUENCE [LARGE SCALE GENOMIC DNA]</scope>
    <source>
        <strain evidence="8">NRRL 26010</strain>
    </source>
</reference>
<dbReference type="SMART" id="SM00829">
    <property type="entry name" value="PKS_ER"/>
    <property type="match status" value="1"/>
</dbReference>
<dbReference type="GO" id="GO:0005737">
    <property type="term" value="C:cytoplasm"/>
    <property type="evidence" value="ECO:0007669"/>
    <property type="project" value="TreeGrafter"/>
</dbReference>
<organism evidence="7 8">
    <name type="scientific">Aspergillus bombycis</name>
    <dbReference type="NCBI Taxonomy" id="109264"/>
    <lineage>
        <taxon>Eukaryota</taxon>
        <taxon>Fungi</taxon>
        <taxon>Dikarya</taxon>
        <taxon>Ascomycota</taxon>
        <taxon>Pezizomycotina</taxon>
        <taxon>Eurotiomycetes</taxon>
        <taxon>Eurotiomycetidae</taxon>
        <taxon>Eurotiales</taxon>
        <taxon>Aspergillaceae</taxon>
        <taxon>Aspergillus</taxon>
    </lineage>
</organism>
<evidence type="ECO:0000259" key="6">
    <source>
        <dbReference type="SMART" id="SM00829"/>
    </source>
</evidence>
<keyword evidence="4" id="KW-0862">Zinc</keyword>
<dbReference type="Pfam" id="PF08240">
    <property type="entry name" value="ADH_N"/>
    <property type="match status" value="1"/>
</dbReference>
<dbReference type="InterPro" id="IPR036291">
    <property type="entry name" value="NAD(P)-bd_dom_sf"/>
</dbReference>
<evidence type="ECO:0000256" key="4">
    <source>
        <dbReference type="ARBA" id="ARBA00022833"/>
    </source>
</evidence>
<proteinExistence type="inferred from homology"/>
<dbReference type="Gene3D" id="3.90.180.10">
    <property type="entry name" value="Medium-chain alcohol dehydrogenases, catalytic domain"/>
    <property type="match status" value="1"/>
</dbReference>
<evidence type="ECO:0000256" key="5">
    <source>
        <dbReference type="ARBA" id="ARBA00023002"/>
    </source>
</evidence>
<comment type="cofactor">
    <cofactor evidence="1">
        <name>Zn(2+)</name>
        <dbReference type="ChEBI" id="CHEBI:29105"/>
    </cofactor>
</comment>
<dbReference type="RefSeq" id="XP_022393620.1">
    <property type="nucleotide sequence ID" value="XM_022528570.1"/>
</dbReference>
<dbReference type="SUPFAM" id="SSF51735">
    <property type="entry name" value="NAD(P)-binding Rossmann-fold domains"/>
    <property type="match status" value="1"/>
</dbReference>
<protein>
    <submittedName>
        <fullName evidence="7">Alcohol dehydrogenase</fullName>
    </submittedName>
</protein>
<dbReference type="Pfam" id="PF00107">
    <property type="entry name" value="ADH_zinc_N"/>
    <property type="match status" value="1"/>
</dbReference>
<dbReference type="GeneID" id="34444830"/>
<dbReference type="Proteomes" id="UP000179179">
    <property type="component" value="Unassembled WGS sequence"/>
</dbReference>
<dbReference type="GO" id="GO:0034079">
    <property type="term" value="P:butanediol biosynthetic process"/>
    <property type="evidence" value="ECO:0007669"/>
    <property type="project" value="TreeGrafter"/>
</dbReference>
<feature type="domain" description="Enoyl reductase (ER)" evidence="6">
    <location>
        <begin position="8"/>
        <end position="351"/>
    </location>
</feature>
<dbReference type="InterPro" id="IPR020843">
    <property type="entry name" value="ER"/>
</dbReference>
<accession>A0A1F8ADU9</accession>
<evidence type="ECO:0000313" key="8">
    <source>
        <dbReference type="Proteomes" id="UP000179179"/>
    </source>
</evidence>
<dbReference type="STRING" id="109264.A0A1F8ADU9"/>
<gene>
    <name evidence="7" type="ORF">ABOM_001440</name>
</gene>
<comment type="similarity">
    <text evidence="2">Belongs to the zinc-containing alcohol dehydrogenase family.</text>
</comment>
<dbReference type="AlphaFoldDB" id="A0A1F8ADU9"/>
<dbReference type="Gene3D" id="3.40.50.720">
    <property type="entry name" value="NAD(P)-binding Rossmann-like Domain"/>
    <property type="match status" value="1"/>
</dbReference>
<evidence type="ECO:0000256" key="1">
    <source>
        <dbReference type="ARBA" id="ARBA00001947"/>
    </source>
</evidence>
<keyword evidence="8" id="KW-1185">Reference proteome</keyword>
<dbReference type="GO" id="GO:0046872">
    <property type="term" value="F:metal ion binding"/>
    <property type="evidence" value="ECO:0007669"/>
    <property type="project" value="UniProtKB-KW"/>
</dbReference>
<dbReference type="InterPro" id="IPR011032">
    <property type="entry name" value="GroES-like_sf"/>
</dbReference>
<evidence type="ECO:0000256" key="3">
    <source>
        <dbReference type="ARBA" id="ARBA00022723"/>
    </source>
</evidence>
<dbReference type="OrthoDB" id="3941538at2759"/>
<dbReference type="EMBL" id="LYCR01000006">
    <property type="protein sequence ID" value="OGM49903.1"/>
    <property type="molecule type" value="Genomic_DNA"/>
</dbReference>
<comment type="caution">
    <text evidence="7">The sequence shown here is derived from an EMBL/GenBank/DDBJ whole genome shotgun (WGS) entry which is preliminary data.</text>
</comment>
<evidence type="ECO:0000313" key="7">
    <source>
        <dbReference type="EMBL" id="OGM49903.1"/>
    </source>
</evidence>
<dbReference type="InterPro" id="IPR013154">
    <property type="entry name" value="ADH-like_N"/>
</dbReference>
<dbReference type="PANTHER" id="PTHR43161">
    <property type="entry name" value="SORBITOL DEHYDROGENASE"/>
    <property type="match status" value="1"/>
</dbReference>
<dbReference type="SUPFAM" id="SSF50129">
    <property type="entry name" value="GroES-like"/>
    <property type="match status" value="1"/>
</dbReference>
<evidence type="ECO:0000256" key="2">
    <source>
        <dbReference type="ARBA" id="ARBA00008072"/>
    </source>
</evidence>
<keyword evidence="3" id="KW-0479">Metal-binding</keyword>